<proteinExistence type="predicted"/>
<evidence type="ECO:0000256" key="6">
    <source>
        <dbReference type="ARBA" id="ARBA00023157"/>
    </source>
</evidence>
<dbReference type="GO" id="GO:0016972">
    <property type="term" value="F:thiol oxidase activity"/>
    <property type="evidence" value="ECO:0007669"/>
    <property type="project" value="UniProtKB-EC"/>
</dbReference>
<dbReference type="Pfam" id="PF04777">
    <property type="entry name" value="Evr1_Alr"/>
    <property type="match status" value="1"/>
</dbReference>
<dbReference type="Gene3D" id="1.20.120.310">
    <property type="entry name" value="ERV/ALR sulfhydryl oxidase domain"/>
    <property type="match status" value="1"/>
</dbReference>
<dbReference type="EMBL" id="MN738950">
    <property type="protein sequence ID" value="QHT32849.1"/>
    <property type="molecule type" value="Genomic_DNA"/>
</dbReference>
<evidence type="ECO:0000256" key="2">
    <source>
        <dbReference type="ARBA" id="ARBA00012512"/>
    </source>
</evidence>
<evidence type="ECO:0000313" key="8">
    <source>
        <dbReference type="EMBL" id="QHT32849.1"/>
    </source>
</evidence>
<reference evidence="8" key="1">
    <citation type="journal article" date="2020" name="Nature">
        <title>Giant virus diversity and host interactions through global metagenomics.</title>
        <authorList>
            <person name="Schulz F."/>
            <person name="Roux S."/>
            <person name="Paez-Espino D."/>
            <person name="Jungbluth S."/>
            <person name="Walsh D.A."/>
            <person name="Denef V.J."/>
            <person name="McMahon K.D."/>
            <person name="Konstantinidis K.T."/>
            <person name="Eloe-Fadrosh E.A."/>
            <person name="Kyrpides N.C."/>
            <person name="Woyke T."/>
        </authorList>
    </citation>
    <scope>NUCLEOTIDE SEQUENCE</scope>
    <source>
        <strain evidence="8">GVMAG-M-3300009161-30</strain>
    </source>
</reference>
<dbReference type="AlphaFoldDB" id="A0A6C0EX24"/>
<sequence>MSTKKWGPPVWTLLHTLAEKINPDKFVEIGPQLFVIIKRICGALPCPDCAQHATQFLARINFSGIKNKEDLKNMLYIFHNVVNKRLNKPLYNIVNLSGYANNNIIQVFNNFAEVYHTKGNMALLADSFQRKLIMSDFKKWLVINLGSFLFT</sequence>
<dbReference type="InterPro" id="IPR017905">
    <property type="entry name" value="ERV/ALR_sulphydryl_oxidase"/>
</dbReference>
<evidence type="ECO:0000256" key="5">
    <source>
        <dbReference type="ARBA" id="ARBA00023002"/>
    </source>
</evidence>
<dbReference type="InterPro" id="IPR036774">
    <property type="entry name" value="ERV/ALR_sulphydryl_oxid_sf"/>
</dbReference>
<evidence type="ECO:0000256" key="1">
    <source>
        <dbReference type="ARBA" id="ARBA00001974"/>
    </source>
</evidence>
<keyword evidence="4" id="KW-0274">FAD</keyword>
<dbReference type="SUPFAM" id="SSF69000">
    <property type="entry name" value="FAD-dependent thiol oxidase"/>
    <property type="match status" value="1"/>
</dbReference>
<comment type="cofactor">
    <cofactor evidence="1">
        <name>FAD</name>
        <dbReference type="ChEBI" id="CHEBI:57692"/>
    </cofactor>
</comment>
<organism evidence="8">
    <name type="scientific">viral metagenome</name>
    <dbReference type="NCBI Taxonomy" id="1070528"/>
    <lineage>
        <taxon>unclassified sequences</taxon>
        <taxon>metagenomes</taxon>
        <taxon>organismal metagenomes</taxon>
    </lineage>
</organism>
<accession>A0A6C0EX24</accession>
<name>A0A6C0EX24_9ZZZZ</name>
<evidence type="ECO:0000256" key="4">
    <source>
        <dbReference type="ARBA" id="ARBA00022827"/>
    </source>
</evidence>
<evidence type="ECO:0000256" key="3">
    <source>
        <dbReference type="ARBA" id="ARBA00022630"/>
    </source>
</evidence>
<dbReference type="PROSITE" id="PS51324">
    <property type="entry name" value="ERV_ALR"/>
    <property type="match status" value="1"/>
</dbReference>
<keyword evidence="3" id="KW-0285">Flavoprotein</keyword>
<feature type="domain" description="ERV/ALR sulfhydryl oxidase" evidence="7">
    <location>
        <begin position="1"/>
        <end position="100"/>
    </location>
</feature>
<evidence type="ECO:0000259" key="7">
    <source>
        <dbReference type="PROSITE" id="PS51324"/>
    </source>
</evidence>
<protein>
    <recommendedName>
        <fullName evidence="2">thiol oxidase</fullName>
        <ecNumber evidence="2">1.8.3.2</ecNumber>
    </recommendedName>
</protein>
<dbReference type="EC" id="1.8.3.2" evidence="2"/>
<keyword evidence="5" id="KW-0560">Oxidoreductase</keyword>
<keyword evidence="6" id="KW-1015">Disulfide bond</keyword>